<comment type="caution">
    <text evidence="1">The sequence shown here is derived from an EMBL/GenBank/DDBJ whole genome shotgun (WGS) entry which is preliminary data.</text>
</comment>
<dbReference type="AlphaFoldDB" id="A0AAV7R8S2"/>
<dbReference type="Proteomes" id="UP001066276">
    <property type="component" value="Chromosome 5"/>
</dbReference>
<evidence type="ECO:0000313" key="2">
    <source>
        <dbReference type="Proteomes" id="UP001066276"/>
    </source>
</evidence>
<reference evidence="1" key="1">
    <citation type="journal article" date="2022" name="bioRxiv">
        <title>Sequencing and chromosome-scale assembly of the giantPleurodeles waltlgenome.</title>
        <authorList>
            <person name="Brown T."/>
            <person name="Elewa A."/>
            <person name="Iarovenko S."/>
            <person name="Subramanian E."/>
            <person name="Araus A.J."/>
            <person name="Petzold A."/>
            <person name="Susuki M."/>
            <person name="Suzuki K.-i.T."/>
            <person name="Hayashi T."/>
            <person name="Toyoda A."/>
            <person name="Oliveira C."/>
            <person name="Osipova E."/>
            <person name="Leigh N.D."/>
            <person name="Simon A."/>
            <person name="Yun M.H."/>
        </authorList>
    </citation>
    <scope>NUCLEOTIDE SEQUENCE</scope>
    <source>
        <strain evidence="1">20211129_DDA</strain>
        <tissue evidence="1">Liver</tissue>
    </source>
</reference>
<evidence type="ECO:0000313" key="1">
    <source>
        <dbReference type="EMBL" id="KAJ1148267.1"/>
    </source>
</evidence>
<gene>
    <name evidence="1" type="ORF">NDU88_001104</name>
</gene>
<protein>
    <submittedName>
        <fullName evidence="1">Uncharacterized protein</fullName>
    </submittedName>
</protein>
<accession>A0AAV7R8S2</accession>
<sequence>MAGFKLRAWIVVRERRTTRAAPSVPGHAPGLATKPPNVLCMAFDHEKRAQNTVYDDYTCPSLSQLTFGAGSGLCPRMVSDRHRALPLKQPVPPNQLLTRKVLHSKLRAQGLDSEQALRQPVLGLN</sequence>
<proteinExistence type="predicted"/>
<name>A0AAV7R8S2_PLEWA</name>
<organism evidence="1 2">
    <name type="scientific">Pleurodeles waltl</name>
    <name type="common">Iberian ribbed newt</name>
    <dbReference type="NCBI Taxonomy" id="8319"/>
    <lineage>
        <taxon>Eukaryota</taxon>
        <taxon>Metazoa</taxon>
        <taxon>Chordata</taxon>
        <taxon>Craniata</taxon>
        <taxon>Vertebrata</taxon>
        <taxon>Euteleostomi</taxon>
        <taxon>Amphibia</taxon>
        <taxon>Batrachia</taxon>
        <taxon>Caudata</taxon>
        <taxon>Salamandroidea</taxon>
        <taxon>Salamandridae</taxon>
        <taxon>Pleurodelinae</taxon>
        <taxon>Pleurodeles</taxon>
    </lineage>
</organism>
<dbReference type="EMBL" id="JANPWB010000009">
    <property type="protein sequence ID" value="KAJ1148267.1"/>
    <property type="molecule type" value="Genomic_DNA"/>
</dbReference>
<keyword evidence="2" id="KW-1185">Reference proteome</keyword>